<comment type="caution">
    <text evidence="15">The sequence shown here is derived from an EMBL/GenBank/DDBJ whole genome shotgun (WGS) entry which is preliminary data.</text>
</comment>
<keyword evidence="8" id="KW-0012">Acyltransferase</keyword>
<dbReference type="NCBIfam" id="TIGR03150">
    <property type="entry name" value="fabF"/>
    <property type="match status" value="1"/>
</dbReference>
<keyword evidence="7" id="KW-0275">Fatty acid biosynthesis</keyword>
<evidence type="ECO:0000256" key="5">
    <source>
        <dbReference type="ARBA" id="ARBA00022832"/>
    </source>
</evidence>
<dbReference type="GO" id="GO:0006633">
    <property type="term" value="P:fatty acid biosynthetic process"/>
    <property type="evidence" value="ECO:0007669"/>
    <property type="project" value="UniProtKB-UniRule"/>
</dbReference>
<keyword evidence="16" id="KW-1185">Reference proteome</keyword>
<accession>A0A178M8I0</accession>
<evidence type="ECO:0000256" key="8">
    <source>
        <dbReference type="ARBA" id="ARBA00023315"/>
    </source>
</evidence>
<dbReference type="SUPFAM" id="SSF53901">
    <property type="entry name" value="Thiolase-like"/>
    <property type="match status" value="2"/>
</dbReference>
<dbReference type="Pfam" id="PF00109">
    <property type="entry name" value="ketoacyl-synt"/>
    <property type="match status" value="1"/>
</dbReference>
<dbReference type="EMBL" id="LWQS01000068">
    <property type="protein sequence ID" value="OAN44335.1"/>
    <property type="molecule type" value="Genomic_DNA"/>
</dbReference>
<dbReference type="EC" id="2.3.1.179" evidence="12"/>
<gene>
    <name evidence="15" type="ORF">A6A03_17100</name>
</gene>
<dbReference type="PANTHER" id="PTHR11712:SF336">
    <property type="entry name" value="3-OXOACYL-[ACYL-CARRIER-PROTEIN] SYNTHASE, MITOCHONDRIAL"/>
    <property type="match status" value="1"/>
</dbReference>
<keyword evidence="6" id="KW-0443">Lipid metabolism</keyword>
<evidence type="ECO:0000256" key="12">
    <source>
        <dbReference type="NCBIfam" id="TIGR03150"/>
    </source>
</evidence>
<evidence type="ECO:0000256" key="2">
    <source>
        <dbReference type="ARBA" id="ARBA00008467"/>
    </source>
</evidence>
<evidence type="ECO:0000256" key="1">
    <source>
        <dbReference type="ARBA" id="ARBA00005194"/>
    </source>
</evidence>
<comment type="function">
    <text evidence="9">Involved in the type II fatty acid elongation cycle. Catalyzes the elongation of a wide range of acyl-ACP by the addition of two carbons from malonyl-ACP to an acyl acceptor. Can efficiently catalyze the conversion of palmitoleoyl-ACP (cis-hexadec-9-enoyl-ACP) to cis-vaccenoyl-ACP (cis-octadec-11-enoyl-ACP), an essential step in the thermal regulation of fatty acid composition.</text>
</comment>
<protein>
    <recommendedName>
        <fullName evidence="12">Beta-ketoacyl-ACP synthase II</fullName>
        <ecNumber evidence="12">2.3.1.179</ecNumber>
    </recommendedName>
</protein>
<dbReference type="GO" id="GO:0005829">
    <property type="term" value="C:cytosol"/>
    <property type="evidence" value="ECO:0007669"/>
    <property type="project" value="TreeGrafter"/>
</dbReference>
<keyword evidence="4 13" id="KW-0808">Transferase</keyword>
<dbReference type="STRING" id="1707952.A6A03_17100"/>
<evidence type="ECO:0000256" key="9">
    <source>
        <dbReference type="ARBA" id="ARBA00024006"/>
    </source>
</evidence>
<evidence type="ECO:0000259" key="14">
    <source>
        <dbReference type="PROSITE" id="PS52004"/>
    </source>
</evidence>
<dbReference type="CDD" id="cd00834">
    <property type="entry name" value="KAS_I_II"/>
    <property type="match status" value="1"/>
</dbReference>
<dbReference type="InterPro" id="IPR000794">
    <property type="entry name" value="Beta-ketoacyl_synthase"/>
</dbReference>
<dbReference type="NCBIfam" id="NF005589">
    <property type="entry name" value="PRK07314.1"/>
    <property type="match status" value="1"/>
</dbReference>
<comment type="catalytic activity">
    <reaction evidence="11">
        <text>a fatty acyl-[ACP] + malonyl-[ACP] + H(+) = a 3-oxoacyl-[ACP] + holo-[ACP] + CO2</text>
        <dbReference type="Rhea" id="RHEA:22836"/>
        <dbReference type="Rhea" id="RHEA-COMP:9623"/>
        <dbReference type="Rhea" id="RHEA-COMP:9685"/>
        <dbReference type="Rhea" id="RHEA-COMP:9916"/>
        <dbReference type="Rhea" id="RHEA-COMP:14125"/>
        <dbReference type="ChEBI" id="CHEBI:15378"/>
        <dbReference type="ChEBI" id="CHEBI:16526"/>
        <dbReference type="ChEBI" id="CHEBI:64479"/>
        <dbReference type="ChEBI" id="CHEBI:78449"/>
        <dbReference type="ChEBI" id="CHEBI:78776"/>
        <dbReference type="ChEBI" id="CHEBI:138651"/>
    </reaction>
</comment>
<dbReference type="InterPro" id="IPR017568">
    <property type="entry name" value="3-oxoacyl-ACP_synth-2"/>
</dbReference>
<dbReference type="InterPro" id="IPR018201">
    <property type="entry name" value="Ketoacyl_synth_AS"/>
</dbReference>
<comment type="pathway">
    <text evidence="1">Lipid metabolism; fatty acid biosynthesis.</text>
</comment>
<evidence type="ECO:0000256" key="10">
    <source>
        <dbReference type="ARBA" id="ARBA00047318"/>
    </source>
</evidence>
<dbReference type="Pfam" id="PF02801">
    <property type="entry name" value="Ketoacyl-synt_C"/>
    <property type="match status" value="1"/>
</dbReference>
<name>A0A178M8I0_9CHLR</name>
<dbReference type="RefSeq" id="WP_066789404.1">
    <property type="nucleotide sequence ID" value="NZ_LWQS01000068.1"/>
</dbReference>
<evidence type="ECO:0000256" key="4">
    <source>
        <dbReference type="ARBA" id="ARBA00022679"/>
    </source>
</evidence>
<dbReference type="FunFam" id="3.40.47.10:FF:000130">
    <property type="entry name" value="3-oxoacyl-[acyl-carrier-protein] synthase 2"/>
    <property type="match status" value="1"/>
</dbReference>
<feature type="domain" description="Ketosynthase family 3 (KS3)" evidence="14">
    <location>
        <begin position="60"/>
        <end position="469"/>
    </location>
</feature>
<dbReference type="OrthoDB" id="9808669at2"/>
<keyword evidence="3" id="KW-0444">Lipid biosynthesis</keyword>
<dbReference type="InterPro" id="IPR016039">
    <property type="entry name" value="Thiolase-like"/>
</dbReference>
<dbReference type="SMART" id="SM00825">
    <property type="entry name" value="PKS_KS"/>
    <property type="match status" value="1"/>
</dbReference>
<evidence type="ECO:0000313" key="16">
    <source>
        <dbReference type="Proteomes" id="UP000078287"/>
    </source>
</evidence>
<dbReference type="Proteomes" id="UP000078287">
    <property type="component" value="Unassembled WGS sequence"/>
</dbReference>
<dbReference type="InterPro" id="IPR020841">
    <property type="entry name" value="PKS_Beta-ketoAc_synthase_dom"/>
</dbReference>
<dbReference type="InterPro" id="IPR014031">
    <property type="entry name" value="Ketoacyl_synth_C"/>
</dbReference>
<evidence type="ECO:0000256" key="11">
    <source>
        <dbReference type="ARBA" id="ARBA00047659"/>
    </source>
</evidence>
<keyword evidence="5" id="KW-0276">Fatty acid metabolism</keyword>
<comment type="catalytic activity">
    <reaction evidence="10">
        <text>(9Z)-hexadecenoyl-[ACP] + malonyl-[ACP] + H(+) = 3-oxo-(11Z)-octadecenoyl-[ACP] + holo-[ACP] + CO2</text>
        <dbReference type="Rhea" id="RHEA:55040"/>
        <dbReference type="Rhea" id="RHEA-COMP:9623"/>
        <dbReference type="Rhea" id="RHEA-COMP:9685"/>
        <dbReference type="Rhea" id="RHEA-COMP:10800"/>
        <dbReference type="Rhea" id="RHEA-COMP:14074"/>
        <dbReference type="ChEBI" id="CHEBI:15378"/>
        <dbReference type="ChEBI" id="CHEBI:16526"/>
        <dbReference type="ChEBI" id="CHEBI:64479"/>
        <dbReference type="ChEBI" id="CHEBI:78449"/>
        <dbReference type="ChEBI" id="CHEBI:83989"/>
        <dbReference type="ChEBI" id="CHEBI:138538"/>
        <dbReference type="EC" id="2.3.1.179"/>
    </reaction>
</comment>
<organism evidence="15 16">
    <name type="scientific">Chloroflexus islandicus</name>
    <dbReference type="NCBI Taxonomy" id="1707952"/>
    <lineage>
        <taxon>Bacteria</taxon>
        <taxon>Bacillati</taxon>
        <taxon>Chloroflexota</taxon>
        <taxon>Chloroflexia</taxon>
        <taxon>Chloroflexales</taxon>
        <taxon>Chloroflexineae</taxon>
        <taxon>Chloroflexaceae</taxon>
        <taxon>Chloroflexus</taxon>
    </lineage>
</organism>
<dbReference type="PANTHER" id="PTHR11712">
    <property type="entry name" value="POLYKETIDE SYNTHASE-RELATED"/>
    <property type="match status" value="1"/>
</dbReference>
<reference evidence="15 16" key="1">
    <citation type="submission" date="2016-04" db="EMBL/GenBank/DDBJ databases">
        <title>Chloroflexus islandicus sp. nov., a thermophilic filamentous anoxygenic phototrophic bacterium from geyser Strokkur (Iceland).</title>
        <authorList>
            <person name="Gaisin V.A."/>
            <person name="Kalashnikov A.M."/>
            <person name="Sukhacheva M.V."/>
            <person name="Grouzdev D.S."/>
            <person name="Ivanov T.M."/>
            <person name="Kuznetsov B."/>
            <person name="Gorlenko V.M."/>
        </authorList>
    </citation>
    <scope>NUCLEOTIDE SEQUENCE [LARGE SCALE GENOMIC DNA]</scope>
    <source>
        <strain evidence="16">isl-2</strain>
    </source>
</reference>
<dbReference type="PROSITE" id="PS00606">
    <property type="entry name" value="KS3_1"/>
    <property type="match status" value="1"/>
</dbReference>
<dbReference type="AlphaFoldDB" id="A0A178M8I0"/>
<evidence type="ECO:0000256" key="13">
    <source>
        <dbReference type="RuleBase" id="RU003694"/>
    </source>
</evidence>
<evidence type="ECO:0000313" key="15">
    <source>
        <dbReference type="EMBL" id="OAN44335.1"/>
    </source>
</evidence>
<evidence type="ECO:0000256" key="7">
    <source>
        <dbReference type="ARBA" id="ARBA00023160"/>
    </source>
</evidence>
<dbReference type="PROSITE" id="PS52004">
    <property type="entry name" value="KS3_2"/>
    <property type="match status" value="1"/>
</dbReference>
<dbReference type="Gene3D" id="3.40.47.10">
    <property type="match status" value="1"/>
</dbReference>
<sequence>MTPRALDRRAALRAELLGLVREHVPDEAIEAQIEALLAEVLADEPVVEPQTVANDQQPPDQRIVVTGMGIISPFGVGVEPFWAGLAAGRSAIGRITFFDPSGYPCQLAGQANDFQPQAFMDAKEARRMSRASQMAVAAARMAVEHARLPLERMARDEIGVLIASGTTSMPDVEQAVATLVQRGGMKISPFFIPAALPNMPSSQVAIQLGLRGYTTSICTACAAGAQAIGEAAEVIRRGDAEVMLAGGAEAPITALSLGAFCVLRALSTRSNEMPERASRPFDALRDGFVPGEGAAVLVLERLSSAQRRGAPILAELIGYGVSADAYHVTAPDPDGEGAALAMRRALQHARLAPQQVDYINAHATSTPAGDIAETRAIKHVFGEYAYSVPISSIKSMIGHLTGAAGAVEAAATILALHHGLIPPTINLEHPDPECDLDYVPNVARPAALQVAISNSFGFGGVNAVLAFRKLL</sequence>
<dbReference type="InterPro" id="IPR014030">
    <property type="entry name" value="Ketoacyl_synth_N"/>
</dbReference>
<dbReference type="UniPathway" id="UPA00094"/>
<evidence type="ECO:0000256" key="3">
    <source>
        <dbReference type="ARBA" id="ARBA00022516"/>
    </source>
</evidence>
<evidence type="ECO:0000256" key="6">
    <source>
        <dbReference type="ARBA" id="ARBA00023098"/>
    </source>
</evidence>
<dbReference type="GO" id="GO:0004315">
    <property type="term" value="F:3-oxoacyl-[acyl-carrier-protein] synthase activity"/>
    <property type="evidence" value="ECO:0007669"/>
    <property type="project" value="UniProtKB-UniRule"/>
</dbReference>
<proteinExistence type="inferred from homology"/>
<comment type="similarity">
    <text evidence="2 13">Belongs to the thiolase-like superfamily. Beta-ketoacyl-ACP synthases family.</text>
</comment>